<keyword evidence="4" id="KW-0347">Helicase</keyword>
<evidence type="ECO:0000256" key="1">
    <source>
        <dbReference type="ARBA" id="ARBA00007913"/>
    </source>
</evidence>
<dbReference type="InterPro" id="IPR003593">
    <property type="entry name" value="AAA+_ATPase"/>
</dbReference>
<keyword evidence="5" id="KW-0067">ATP-binding</keyword>
<dbReference type="InterPro" id="IPR027417">
    <property type="entry name" value="P-loop_NTPase"/>
</dbReference>
<feature type="domain" description="AAA+ ATPase" evidence="8">
    <location>
        <begin position="236"/>
        <end position="488"/>
    </location>
</feature>
<evidence type="ECO:0000313" key="9">
    <source>
        <dbReference type="EMBL" id="OMH82910.1"/>
    </source>
</evidence>
<dbReference type="OrthoDB" id="6513042at2759"/>
<dbReference type="GO" id="GO:0043139">
    <property type="term" value="F:5'-3' DNA helicase activity"/>
    <property type="evidence" value="ECO:0007669"/>
    <property type="project" value="TreeGrafter"/>
</dbReference>
<dbReference type="SUPFAM" id="SSF52540">
    <property type="entry name" value="P-loop containing nucleoside triphosphate hydrolases"/>
    <property type="match status" value="1"/>
</dbReference>
<dbReference type="InterPro" id="IPR041679">
    <property type="entry name" value="DNA2/NAM7-like_C"/>
</dbReference>
<reference evidence="10" key="1">
    <citation type="submission" date="2017-01" db="EMBL/GenBank/DDBJ databases">
        <authorList>
            <person name="Wang Y."/>
            <person name="White M."/>
            <person name="Kvist S."/>
            <person name="Moncalvo J.-M."/>
        </authorList>
    </citation>
    <scope>NUCLEOTIDE SEQUENCE [LARGE SCALE GENOMIC DNA]</scope>
    <source>
        <strain evidence="10">COL-18-3</strain>
    </source>
</reference>
<evidence type="ECO:0000313" key="10">
    <source>
        <dbReference type="Proteomes" id="UP000188320"/>
    </source>
</evidence>
<evidence type="ECO:0000256" key="6">
    <source>
        <dbReference type="SAM" id="Coils"/>
    </source>
</evidence>
<proteinExistence type="inferred from homology"/>
<evidence type="ECO:0000256" key="2">
    <source>
        <dbReference type="ARBA" id="ARBA00022741"/>
    </source>
</evidence>
<dbReference type="InterPro" id="IPR041677">
    <property type="entry name" value="DNA2/NAM7_AAA_11"/>
</dbReference>
<dbReference type="Proteomes" id="UP000188320">
    <property type="component" value="Unassembled WGS sequence"/>
</dbReference>
<sequence length="626" mass="69589">MNPQSSKSWDWHCLVDLEATSYGNPLPEHTLKTGDIVSINPPTESKKRVNGSGGRGSKKTSSSGGNTGPGSGKENNKINGVIVRSTESKLVLSIENQEDIQYEWKERCTIIKLANEITFKRMIYAMNDLHRRINDAKIRQQDPLNDLERFLLTAGIKLSGNDLDGSSTITSAASSGNLLEGDDDTGAACELITKRFAEVNMLDNSNSNSGKGGTIEYFDENLNDSQKEAVKFSLEAEHLALIHGPPGTGKTYTLIEIIRQLVRQDKRVLVCGPSNISIDNLAERLIDKSVKCVRLGHPARVLPSVQDNSLDYLCRYSDAGRLVADVRKELDEALNKKRKNAKSSQERREVYNEIKLLRKEIKQREGKVITDLINATPVVLSTLNGVGSQKMSRSAGKFDVLIIDEAGQALEPECWIAIPKACKVILAGDHLQLPPTVKSETGMRYDDKGEESEHHKAYYSLCTTLFERLMNLKNNNFSRMLKVQYRMNAKIIEFSSKNLYNGFLESHSSNKDILLTDFAYVEPNDDTDKPLVFIDTMTNADDYQESSTINENSSVLDVNSKFNAGEANLVYEYVLTLCDYGVLPSDIAVISPYSAQVSLIRSKLKQDYSQVEVGSVDGFQGREKGM</sequence>
<dbReference type="GO" id="GO:0005524">
    <property type="term" value="F:ATP binding"/>
    <property type="evidence" value="ECO:0007669"/>
    <property type="project" value="UniProtKB-KW"/>
</dbReference>
<gene>
    <name evidence="9" type="ORF">AX774_g3586</name>
</gene>
<dbReference type="PANTHER" id="PTHR43788:SF8">
    <property type="entry name" value="DNA-BINDING PROTEIN SMUBP-2"/>
    <property type="match status" value="1"/>
</dbReference>
<evidence type="ECO:0000256" key="3">
    <source>
        <dbReference type="ARBA" id="ARBA00022801"/>
    </source>
</evidence>
<feature type="coiled-coil region" evidence="6">
    <location>
        <begin position="327"/>
        <end position="367"/>
    </location>
</feature>
<dbReference type="AlphaFoldDB" id="A0A1R1PPN3"/>
<accession>A0A1R1PPN3</accession>
<dbReference type="SMART" id="SM00382">
    <property type="entry name" value="AAA"/>
    <property type="match status" value="1"/>
</dbReference>
<dbReference type="InterPro" id="IPR050534">
    <property type="entry name" value="Coronavir_polyprotein_1ab"/>
</dbReference>
<dbReference type="InterPro" id="IPR047187">
    <property type="entry name" value="SF1_C_Upf1"/>
</dbReference>
<comment type="similarity">
    <text evidence="1">Belongs to the DNA2/NAM7 helicase family.</text>
</comment>
<dbReference type="Pfam" id="PF13086">
    <property type="entry name" value="AAA_11"/>
    <property type="match status" value="1"/>
</dbReference>
<evidence type="ECO:0000259" key="8">
    <source>
        <dbReference type="SMART" id="SM00382"/>
    </source>
</evidence>
<keyword evidence="2" id="KW-0547">Nucleotide-binding</keyword>
<dbReference type="CDD" id="cd18808">
    <property type="entry name" value="SF1_C_Upf1"/>
    <property type="match status" value="1"/>
</dbReference>
<keyword evidence="10" id="KW-1185">Reference proteome</keyword>
<organism evidence="9 10">
    <name type="scientific">Zancudomyces culisetae</name>
    <name type="common">Gut fungus</name>
    <name type="synonym">Smittium culisetae</name>
    <dbReference type="NCBI Taxonomy" id="1213189"/>
    <lineage>
        <taxon>Eukaryota</taxon>
        <taxon>Fungi</taxon>
        <taxon>Fungi incertae sedis</taxon>
        <taxon>Zoopagomycota</taxon>
        <taxon>Kickxellomycotina</taxon>
        <taxon>Harpellomycetes</taxon>
        <taxon>Harpellales</taxon>
        <taxon>Legeriomycetaceae</taxon>
        <taxon>Zancudomyces</taxon>
    </lineage>
</organism>
<evidence type="ECO:0000256" key="7">
    <source>
        <dbReference type="SAM" id="MobiDB-lite"/>
    </source>
</evidence>
<feature type="region of interest" description="Disordered" evidence="7">
    <location>
        <begin position="23"/>
        <end position="79"/>
    </location>
</feature>
<name>A0A1R1PPN3_ZANCU</name>
<dbReference type="Pfam" id="PF13087">
    <property type="entry name" value="AAA_12"/>
    <property type="match status" value="1"/>
</dbReference>
<comment type="caution">
    <text evidence="9">The sequence shown here is derived from an EMBL/GenBank/DDBJ whole genome shotgun (WGS) entry which is preliminary data.</text>
</comment>
<evidence type="ECO:0000256" key="5">
    <source>
        <dbReference type="ARBA" id="ARBA00022840"/>
    </source>
</evidence>
<protein>
    <submittedName>
        <fullName evidence="9">DNA polymerase alpha-associated DNA helicase A</fullName>
    </submittedName>
</protein>
<dbReference type="GO" id="GO:0016787">
    <property type="term" value="F:hydrolase activity"/>
    <property type="evidence" value="ECO:0007669"/>
    <property type="project" value="UniProtKB-KW"/>
</dbReference>
<evidence type="ECO:0000256" key="4">
    <source>
        <dbReference type="ARBA" id="ARBA00022806"/>
    </source>
</evidence>
<dbReference type="EMBL" id="LSSK01000563">
    <property type="protein sequence ID" value="OMH82910.1"/>
    <property type="molecule type" value="Genomic_DNA"/>
</dbReference>
<keyword evidence="3" id="KW-0378">Hydrolase</keyword>
<keyword evidence="6" id="KW-0175">Coiled coil</keyword>
<dbReference type="CDD" id="cd18044">
    <property type="entry name" value="DEXXQc_SMUBP2"/>
    <property type="match status" value="1"/>
</dbReference>
<dbReference type="Gene3D" id="3.40.50.300">
    <property type="entry name" value="P-loop containing nucleotide triphosphate hydrolases"/>
    <property type="match status" value="2"/>
</dbReference>
<dbReference type="PANTHER" id="PTHR43788">
    <property type="entry name" value="DNA2/NAM7 HELICASE FAMILY MEMBER"/>
    <property type="match status" value="1"/>
</dbReference>